<name>A0A3S5B2B3_9PLAT</name>
<feature type="chain" id="PRO_5018719866" evidence="1">
    <location>
        <begin position="25"/>
        <end position="106"/>
    </location>
</feature>
<keyword evidence="3" id="KW-1185">Reference proteome</keyword>
<dbReference type="Proteomes" id="UP000784294">
    <property type="component" value="Unassembled WGS sequence"/>
</dbReference>
<protein>
    <submittedName>
        <fullName evidence="2">Uncharacterized protein</fullName>
    </submittedName>
</protein>
<reference evidence="2" key="1">
    <citation type="submission" date="2018-11" db="EMBL/GenBank/DDBJ databases">
        <authorList>
            <consortium name="Pathogen Informatics"/>
        </authorList>
    </citation>
    <scope>NUCLEOTIDE SEQUENCE</scope>
</reference>
<proteinExistence type="predicted"/>
<dbReference type="AlphaFoldDB" id="A0A3S5B2B3"/>
<gene>
    <name evidence="2" type="ORF">PXEA_LOCUS37247</name>
</gene>
<accession>A0A3S5B2B3</accession>
<evidence type="ECO:0000313" key="3">
    <source>
        <dbReference type="Proteomes" id="UP000784294"/>
    </source>
</evidence>
<evidence type="ECO:0000256" key="1">
    <source>
        <dbReference type="SAM" id="SignalP"/>
    </source>
</evidence>
<dbReference type="EMBL" id="CAAALY010285396">
    <property type="protein sequence ID" value="VEL43807.1"/>
    <property type="molecule type" value="Genomic_DNA"/>
</dbReference>
<evidence type="ECO:0000313" key="2">
    <source>
        <dbReference type="EMBL" id="VEL43807.1"/>
    </source>
</evidence>
<sequence length="106" mass="11664">MGVCQFANGPKCILCLCSVAVLDAIVSNNDFGQSVWHSLSQFTCLFAHTPHTIVPKELHNNPPRPRHTITHFRRSQGRCDLSGEPGLAKSHFHNGIVDGANKYLSL</sequence>
<comment type="caution">
    <text evidence="2">The sequence shown here is derived from an EMBL/GenBank/DDBJ whole genome shotgun (WGS) entry which is preliminary data.</text>
</comment>
<organism evidence="2 3">
    <name type="scientific">Protopolystoma xenopodis</name>
    <dbReference type="NCBI Taxonomy" id="117903"/>
    <lineage>
        <taxon>Eukaryota</taxon>
        <taxon>Metazoa</taxon>
        <taxon>Spiralia</taxon>
        <taxon>Lophotrochozoa</taxon>
        <taxon>Platyhelminthes</taxon>
        <taxon>Monogenea</taxon>
        <taxon>Polyopisthocotylea</taxon>
        <taxon>Polystomatidea</taxon>
        <taxon>Polystomatidae</taxon>
        <taxon>Protopolystoma</taxon>
    </lineage>
</organism>
<feature type="signal peptide" evidence="1">
    <location>
        <begin position="1"/>
        <end position="24"/>
    </location>
</feature>
<keyword evidence="1" id="KW-0732">Signal</keyword>